<dbReference type="EMBL" id="NIZW01000017">
    <property type="protein sequence ID" value="PHQ33448.1"/>
    <property type="molecule type" value="Genomic_DNA"/>
</dbReference>
<dbReference type="AlphaFoldDB" id="A0A2G1W331"/>
<keyword evidence="4" id="KW-1185">Reference proteome</keyword>
<organism evidence="3 4">
    <name type="scientific">Rhodopirellula bahusiensis</name>
    <dbReference type="NCBI Taxonomy" id="2014065"/>
    <lineage>
        <taxon>Bacteria</taxon>
        <taxon>Pseudomonadati</taxon>
        <taxon>Planctomycetota</taxon>
        <taxon>Planctomycetia</taxon>
        <taxon>Pirellulales</taxon>
        <taxon>Pirellulaceae</taxon>
        <taxon>Rhodopirellula</taxon>
    </lineage>
</organism>
<sequence length="726" mass="79037">MTSTASSEPFVFAPSGSAANGSAGIGSSARGTSSSGPANQSPHSLVDQARHEITHIVREVAAASHEPRKKADYFRFLADRLLRAMAGHGVVIWTRPVEEDSTVNDYAVEHRLGRVTDLALVDEAEQVHQCLLAEVATGGAPVVVPPTPGADQVDVPANPLPYPAAIVPIRIDPSSAIPEGLIEVFLDEGGTAASQRGALRFLAQMSDLAGEFLRIRRLKKLSQLLDATGRVDEAVQCLHRMTSTRTIQAAWVDSAAELLRLPRVALCRVDTAQPQIVAVSHVDRIDRHSGSAKAICRATKLRLQTQHGLWFADCQNSSAQSDSDETLVENAESSSNASSSPNEPSWVVASHPDSQWRLVGFASNETEYLAEEIYWGTLNRLLVGGASAWTAARRIECLPAGKWFARLLVEPDSMPTDAVRSSSFGSSGKNSRLVRSRLRKAVTGFAAMLSIAILMCLPMPSLVPVTGVIRPVELDTYHASSDAVVDSLHVDHGQLVKRGDVLATLLSTDLQEQETSLLGRQAVLMRQQEQVNQTLMSRPSAQSNSEPIHDGREVEEEIESIQRQLTIIRESKDRLILRALRDGRVDAWRLQERLANRPLRRGDAVLNVIAEDTDWVVDARVPQTRLQTVDEALQSEALTADVGTAWSSEMNLSATAERFGPIVPDPTDGTPSVVMRLGLEQPPTLGDQPLAEMPARVTLHCGHTPVGWFLVQDVVHWCQVQWGGYF</sequence>
<protein>
    <submittedName>
        <fullName evidence="3">Phytochrome sensor protein</fullName>
    </submittedName>
</protein>
<feature type="region of interest" description="Disordered" evidence="2">
    <location>
        <begin position="1"/>
        <end position="45"/>
    </location>
</feature>
<feature type="compositionally biased region" description="Low complexity" evidence="2">
    <location>
        <begin position="13"/>
        <end position="38"/>
    </location>
</feature>
<comment type="caution">
    <text evidence="3">The sequence shown here is derived from an EMBL/GenBank/DDBJ whole genome shotgun (WGS) entry which is preliminary data.</text>
</comment>
<dbReference type="GO" id="GO:0030313">
    <property type="term" value="C:cell envelope"/>
    <property type="evidence" value="ECO:0007669"/>
    <property type="project" value="TreeGrafter"/>
</dbReference>
<proteinExistence type="predicted"/>
<dbReference type="InterPro" id="IPR051909">
    <property type="entry name" value="MFP_Cation_Efflux"/>
</dbReference>
<gene>
    <name evidence="3" type="ORF">CEE69_20740</name>
</gene>
<evidence type="ECO:0000256" key="1">
    <source>
        <dbReference type="ARBA" id="ARBA00022448"/>
    </source>
</evidence>
<dbReference type="PANTHER" id="PTHR30097:SF4">
    <property type="entry name" value="SLR6042 PROTEIN"/>
    <property type="match status" value="1"/>
</dbReference>
<dbReference type="Proteomes" id="UP000225740">
    <property type="component" value="Unassembled WGS sequence"/>
</dbReference>
<dbReference type="RefSeq" id="WP_099262556.1">
    <property type="nucleotide sequence ID" value="NZ_NIZW01000017.1"/>
</dbReference>
<evidence type="ECO:0000313" key="3">
    <source>
        <dbReference type="EMBL" id="PHQ33448.1"/>
    </source>
</evidence>
<accession>A0A2G1W331</accession>
<dbReference type="OrthoDB" id="248877at2"/>
<feature type="region of interest" description="Disordered" evidence="2">
    <location>
        <begin position="322"/>
        <end position="348"/>
    </location>
</feature>
<feature type="compositionally biased region" description="Low complexity" evidence="2">
    <location>
        <begin position="329"/>
        <end position="345"/>
    </location>
</feature>
<dbReference type="GO" id="GO:0015679">
    <property type="term" value="P:plasma membrane copper ion transport"/>
    <property type="evidence" value="ECO:0007669"/>
    <property type="project" value="TreeGrafter"/>
</dbReference>
<dbReference type="GeneID" id="90610429"/>
<evidence type="ECO:0000313" key="4">
    <source>
        <dbReference type="Proteomes" id="UP000225740"/>
    </source>
</evidence>
<dbReference type="GO" id="GO:0060003">
    <property type="term" value="P:copper ion export"/>
    <property type="evidence" value="ECO:0007669"/>
    <property type="project" value="TreeGrafter"/>
</dbReference>
<keyword evidence="1" id="KW-0813">Transport</keyword>
<evidence type="ECO:0000256" key="2">
    <source>
        <dbReference type="SAM" id="MobiDB-lite"/>
    </source>
</evidence>
<name>A0A2G1W331_9BACT</name>
<reference evidence="3 4" key="1">
    <citation type="submission" date="2017-06" db="EMBL/GenBank/DDBJ databases">
        <title>Description of Rhodopirellula bahusiensis sp. nov.</title>
        <authorList>
            <person name="Kizina J."/>
            <person name="Harder J."/>
        </authorList>
    </citation>
    <scope>NUCLEOTIDE SEQUENCE [LARGE SCALE GENOMIC DNA]</scope>
    <source>
        <strain evidence="3 4">SWK21</strain>
    </source>
</reference>
<dbReference type="PANTHER" id="PTHR30097">
    <property type="entry name" value="CATION EFFLUX SYSTEM PROTEIN CUSB"/>
    <property type="match status" value="1"/>
</dbReference>